<keyword evidence="3" id="KW-0496">Mitochondrion</keyword>
<comment type="similarity">
    <text evidence="2">Belongs to the CIA30 family.</text>
</comment>
<evidence type="ECO:0000259" key="5">
    <source>
        <dbReference type="Pfam" id="PF08547"/>
    </source>
</evidence>
<accession>A0A4S9D8R7</accession>
<dbReference type="AlphaFoldDB" id="A0A4S9D8R7"/>
<dbReference type="GO" id="GO:0006120">
    <property type="term" value="P:mitochondrial electron transport, NADH to ubiquinone"/>
    <property type="evidence" value="ECO:0007669"/>
    <property type="project" value="TreeGrafter"/>
</dbReference>
<comment type="subcellular location">
    <subcellularLocation>
        <location evidence="1">Mitochondrion</location>
    </subcellularLocation>
</comment>
<protein>
    <recommendedName>
        <fullName evidence="5">NADH:ubiquinone oxidoreductase intermediate-associated protein 30 domain-containing protein</fullName>
    </recommendedName>
</protein>
<comment type="caution">
    <text evidence="6">The sequence shown here is derived from an EMBL/GenBank/DDBJ whole genome shotgun (WGS) entry which is preliminary data.</text>
</comment>
<dbReference type="GO" id="GO:0005739">
    <property type="term" value="C:mitochondrion"/>
    <property type="evidence" value="ECO:0007669"/>
    <property type="project" value="UniProtKB-SubCell"/>
</dbReference>
<sequence>MQCTRRLLAPAGFWKRSLQEFSRLSNIGPSFPTVSALPAEAINRPEKPFPLVTFNEADSLQNCKVMSDEDMGGFSKVNFDFIPAEAGQPSHVRFHGSISNELPANRPEIQRSGYAAWRTRDMGRTLFGKGLWDLDPYSYIALKVKSDARKYFINVQTESIVPTDLHQHRLYAQTPGEWETVILPISEFVRTNHGMVVEPQSDMMRQKVRSIGIGLIDRVPGPFDLCIAEIYATNNSGGKEFVKKPPTKDDHDLMSDGLLFKK</sequence>
<evidence type="ECO:0000256" key="2">
    <source>
        <dbReference type="ARBA" id="ARBA00007884"/>
    </source>
</evidence>
<dbReference type="PANTHER" id="PTHR13194">
    <property type="entry name" value="COMPLEX I INTERMEDIATE-ASSOCIATED PROTEIN 30"/>
    <property type="match status" value="1"/>
</dbReference>
<dbReference type="PANTHER" id="PTHR13194:SF18">
    <property type="entry name" value="COMPLEX I INTERMEDIATE-ASSOCIATED PROTEIN 30, MITOCHONDRIAL"/>
    <property type="match status" value="1"/>
</dbReference>
<name>A0A4S9D8R7_AURPU</name>
<dbReference type="EMBL" id="QZAS01000003">
    <property type="protein sequence ID" value="THX16642.1"/>
    <property type="molecule type" value="Genomic_DNA"/>
</dbReference>
<dbReference type="InterPro" id="IPR013857">
    <property type="entry name" value="NADH-UbQ_OxRdtase-assoc_prot30"/>
</dbReference>
<proteinExistence type="inferred from homology"/>
<dbReference type="InterPro" id="IPR039131">
    <property type="entry name" value="NDUFAF1"/>
</dbReference>
<evidence type="ECO:0000313" key="6">
    <source>
        <dbReference type="EMBL" id="THX16642.1"/>
    </source>
</evidence>
<keyword evidence="4" id="KW-0143">Chaperone</keyword>
<dbReference type="InterPro" id="IPR008979">
    <property type="entry name" value="Galactose-bd-like_sf"/>
</dbReference>
<evidence type="ECO:0000256" key="1">
    <source>
        <dbReference type="ARBA" id="ARBA00004173"/>
    </source>
</evidence>
<reference evidence="6" key="1">
    <citation type="submission" date="2018-10" db="EMBL/GenBank/DDBJ databases">
        <title>Fifty Aureobasidium pullulans genomes reveal a recombining polyextremotolerant generalist.</title>
        <authorList>
            <person name="Gostincar C."/>
            <person name="Turk M."/>
            <person name="Zajc J."/>
            <person name="Gunde-Cimerman N."/>
        </authorList>
    </citation>
    <scope>NUCLEOTIDE SEQUENCE [LARGE SCALE GENOMIC DNA]</scope>
    <source>
        <strain evidence="6">EXF-10085</strain>
    </source>
</reference>
<gene>
    <name evidence="6" type="ORF">D6D13_01255</name>
</gene>
<evidence type="ECO:0000256" key="3">
    <source>
        <dbReference type="ARBA" id="ARBA00023128"/>
    </source>
</evidence>
<dbReference type="GO" id="GO:0010257">
    <property type="term" value="P:NADH dehydrogenase complex assembly"/>
    <property type="evidence" value="ECO:0007669"/>
    <property type="project" value="TreeGrafter"/>
</dbReference>
<evidence type="ECO:0000256" key="4">
    <source>
        <dbReference type="ARBA" id="ARBA00023186"/>
    </source>
</evidence>
<dbReference type="SUPFAM" id="SSF49785">
    <property type="entry name" value="Galactose-binding domain-like"/>
    <property type="match status" value="1"/>
</dbReference>
<feature type="domain" description="NADH:ubiquinone oxidoreductase intermediate-associated protein 30" evidence="5">
    <location>
        <begin position="53"/>
        <end position="227"/>
    </location>
</feature>
<organism evidence="6">
    <name type="scientific">Aureobasidium pullulans</name>
    <name type="common">Black yeast</name>
    <name type="synonym">Pullularia pullulans</name>
    <dbReference type="NCBI Taxonomy" id="5580"/>
    <lineage>
        <taxon>Eukaryota</taxon>
        <taxon>Fungi</taxon>
        <taxon>Dikarya</taxon>
        <taxon>Ascomycota</taxon>
        <taxon>Pezizomycotina</taxon>
        <taxon>Dothideomycetes</taxon>
        <taxon>Dothideomycetidae</taxon>
        <taxon>Dothideales</taxon>
        <taxon>Saccotheciaceae</taxon>
        <taxon>Aureobasidium</taxon>
    </lineage>
</organism>
<dbReference type="Pfam" id="PF08547">
    <property type="entry name" value="CIA30"/>
    <property type="match status" value="1"/>
</dbReference>
<dbReference type="GO" id="GO:0051082">
    <property type="term" value="F:unfolded protein binding"/>
    <property type="evidence" value="ECO:0007669"/>
    <property type="project" value="TreeGrafter"/>
</dbReference>